<feature type="compositionally biased region" description="Basic and acidic residues" evidence="1">
    <location>
        <begin position="40"/>
        <end position="54"/>
    </location>
</feature>
<feature type="region of interest" description="Disordered" evidence="1">
    <location>
        <begin position="1"/>
        <end position="54"/>
    </location>
</feature>
<evidence type="ECO:0000313" key="3">
    <source>
        <dbReference type="Proteomes" id="UP000501891"/>
    </source>
</evidence>
<evidence type="ECO:0000256" key="1">
    <source>
        <dbReference type="SAM" id="MobiDB-lite"/>
    </source>
</evidence>
<feature type="compositionally biased region" description="Basic and acidic residues" evidence="1">
    <location>
        <begin position="1"/>
        <end position="14"/>
    </location>
</feature>
<organism evidence="2 3">
    <name type="scientific">Aerophototrophica crusticola</name>
    <dbReference type="NCBI Taxonomy" id="1709002"/>
    <lineage>
        <taxon>Bacteria</taxon>
        <taxon>Pseudomonadati</taxon>
        <taxon>Pseudomonadota</taxon>
        <taxon>Alphaproteobacteria</taxon>
        <taxon>Rhodospirillales</taxon>
        <taxon>Rhodospirillaceae</taxon>
        <taxon>Aerophototrophica</taxon>
    </lineage>
</organism>
<dbReference type="EMBL" id="CP051775">
    <property type="protein sequence ID" value="QJE73725.1"/>
    <property type="molecule type" value="Genomic_DNA"/>
</dbReference>
<dbReference type="AlphaFoldDB" id="A0A858R8G2"/>
<proteinExistence type="predicted"/>
<accession>A0A858R8G2</accession>
<name>A0A858R8G2_9PROT</name>
<dbReference type="KEGG" id="acru:HHL28_12055"/>
<keyword evidence="3" id="KW-1185">Reference proteome</keyword>
<protein>
    <submittedName>
        <fullName evidence="2">Uncharacterized protein</fullName>
    </submittedName>
</protein>
<dbReference type="Proteomes" id="UP000501891">
    <property type="component" value="Chromosome"/>
</dbReference>
<evidence type="ECO:0000313" key="2">
    <source>
        <dbReference type="EMBL" id="QJE73725.1"/>
    </source>
</evidence>
<sequence length="54" mass="5879">MADQDKQKPKDTPKQNDAAEGPVGDDALTKQSEEQFSDGGKVDRSKTPGRDFDV</sequence>
<reference evidence="2" key="1">
    <citation type="submission" date="2020-04" db="EMBL/GenBank/DDBJ databases">
        <title>A desert anoxygenic phototrophic bacterium fixes CO2 using RubisCO under aerobic conditions.</title>
        <authorList>
            <person name="Tang K."/>
        </authorList>
    </citation>
    <scope>NUCLEOTIDE SEQUENCE [LARGE SCALE GENOMIC DNA]</scope>
    <source>
        <strain evidence="2">MIMtkB3</strain>
    </source>
</reference>
<gene>
    <name evidence="2" type="ORF">HHL28_12055</name>
</gene>